<protein>
    <submittedName>
        <fullName evidence="1">Uncharacterized protein</fullName>
    </submittedName>
</protein>
<name>A0AAE9K6G0_9CAUD</name>
<keyword evidence="2" id="KW-1185">Reference proteome</keyword>
<organism evidence="1 2">
    <name type="scientific">Cronobacter phage LPCS28</name>
    <dbReference type="NCBI Taxonomy" id="2924885"/>
    <lineage>
        <taxon>Viruses</taxon>
        <taxon>Duplodnaviria</taxon>
        <taxon>Heunggongvirae</taxon>
        <taxon>Uroviricota</taxon>
        <taxon>Caudoviricetes</taxon>
        <taxon>Pantevenvirales</taxon>
        <taxon>Straboviridae</taxon>
        <taxon>Nanhuvirus</taxon>
        <taxon>Nanhuvirus LPCS28</taxon>
    </lineage>
</organism>
<dbReference type="EMBL" id="OM638103">
    <property type="protein sequence ID" value="UNY46910.1"/>
    <property type="molecule type" value="Genomic_DNA"/>
</dbReference>
<accession>A0AAE9K6G0</accession>
<proteinExistence type="predicted"/>
<evidence type="ECO:0000313" key="2">
    <source>
        <dbReference type="Proteomes" id="UP000832072"/>
    </source>
</evidence>
<reference evidence="1 2" key="1">
    <citation type="submission" date="2022-02" db="EMBL/GenBank/DDBJ databases">
        <authorList>
            <person name="Tian F."/>
            <person name="Li J."/>
            <person name="Li F."/>
            <person name="Tong Y."/>
        </authorList>
    </citation>
    <scope>NUCLEOTIDE SEQUENCE [LARGE SCALE GENOMIC DNA]</scope>
</reference>
<gene>
    <name evidence="1" type="ORF">EHEKIMEA_00003</name>
</gene>
<sequence length="89" mass="11088">MVTIHDARMILRKKQEIKDAKDTLRRRRRLADFRDRVKNIMRCGVSSFRFYDYEMMQRIKRELDITPSEIRDVLRYRYSANRNYIVRNE</sequence>
<evidence type="ECO:0000313" key="1">
    <source>
        <dbReference type="EMBL" id="UNY46910.1"/>
    </source>
</evidence>
<dbReference type="Proteomes" id="UP000832072">
    <property type="component" value="Segment"/>
</dbReference>